<evidence type="ECO:0000256" key="6">
    <source>
        <dbReference type="ARBA" id="ARBA00022679"/>
    </source>
</evidence>
<dbReference type="PROSITE" id="PS50865">
    <property type="entry name" value="ZF_MYND_2"/>
    <property type="match status" value="1"/>
</dbReference>
<feature type="domain" description="MYND-type" evidence="19">
    <location>
        <begin position="433"/>
        <end position="474"/>
    </location>
</feature>
<keyword evidence="10" id="KW-0418">Kinase</keyword>
<dbReference type="AlphaFoldDB" id="A0AAD6XPC5"/>
<evidence type="ECO:0000256" key="3">
    <source>
        <dbReference type="ARBA" id="ARBA00010794"/>
    </source>
</evidence>
<keyword evidence="6" id="KW-0808">Transferase</keyword>
<dbReference type="Proteomes" id="UP001222325">
    <property type="component" value="Unassembled WGS sequence"/>
</dbReference>
<evidence type="ECO:0000256" key="18">
    <source>
        <dbReference type="PROSITE-ProRule" id="PRU00134"/>
    </source>
</evidence>
<keyword evidence="12" id="KW-0809">Transit peptide</keyword>
<dbReference type="InterPro" id="IPR002893">
    <property type="entry name" value="Znf_MYND"/>
</dbReference>
<gene>
    <name evidence="20" type="ORF">B0H15DRAFT_281507</name>
</gene>
<comment type="pathway">
    <text evidence="15">Cofactor biosynthesis; tocopherol biosynthesis.</text>
</comment>
<evidence type="ECO:0000256" key="16">
    <source>
        <dbReference type="ARBA" id="ARBA00039024"/>
    </source>
</evidence>
<proteinExistence type="inferred from homology"/>
<sequence>MHDAFKVSNLSKLPPRLRAVAKRAADGSSDDLRNLALVHMNNGPAFEQTLLLPVVFTQLERAAIPTPDELDVILCGANPSSKLQQVTAVTRCLDLFQLLLRRNVVPTTAYADAWSRLYPWIIFIETYTEVLPRDVKPSADIHDIFLQIILVLDSDPATSQLLKAAHGVRLILARNWAMALRSGALATRSAQSDQWHDVGAVLNFLTADATAGDHMDEILAGIGGGRAELAALLVDQLDLALLTEWDVWNLLARIVRFIDVADDGRGVYRHALLACGVVRSQLDTLRLLLAQQAAMSREQFAPLIHLTLSSMMNNFRVPAGHLAIAQGLDAGLLRVIVAMGALPDVPTSTVGNFIPDLEELLEKFIPATLVYYPVVLQMEHSFADVLPDVATPQFEQCPLYPLWTRFSTFTQQRLDALEFFVSRAWVSSKACENMECLKIAEKRHFKRCSGCSMVYYCSWACQHTDWNAGHRDWCRTLTADGFSGPSRPRDRAFLRALLEYNFRFLAKGAVLVQQAAFIHAHPGVEPLTVFDLTQLGELNQLGDNVSVHPAALFAKLHDVPMRRAQAARSGRRMQLHVVMMSGGGVAADGTPLPLMRMLPMWSGSARLLDGVLGVVAALPRGTKFAAVYPQVVVQLKILAEAPQVEIY</sequence>
<comment type="similarity">
    <text evidence="3">Belongs to the polyprenol kinase family.</text>
</comment>
<keyword evidence="8" id="KW-0479">Metal-binding</keyword>
<evidence type="ECO:0000256" key="4">
    <source>
        <dbReference type="ARBA" id="ARBA00022528"/>
    </source>
</evidence>
<keyword evidence="7" id="KW-0812">Transmembrane</keyword>
<evidence type="ECO:0000256" key="8">
    <source>
        <dbReference type="ARBA" id="ARBA00022723"/>
    </source>
</evidence>
<dbReference type="PANTHER" id="PTHR32523:SF8">
    <property type="entry name" value="DOLICHOL KINASE"/>
    <property type="match status" value="1"/>
</dbReference>
<accession>A0AAD6XPC5</accession>
<dbReference type="GO" id="GO:0010276">
    <property type="term" value="F:phytol kinase activity"/>
    <property type="evidence" value="ECO:0007669"/>
    <property type="project" value="UniProtKB-EC"/>
</dbReference>
<name>A0AAD6XPC5_9AGAR</name>
<comment type="caution">
    <text evidence="20">The sequence shown here is derived from an EMBL/GenBank/DDBJ whole genome shotgun (WGS) entry which is preliminary data.</text>
</comment>
<dbReference type="EC" id="2.7.1.182" evidence="16"/>
<evidence type="ECO:0000313" key="20">
    <source>
        <dbReference type="EMBL" id="KAJ7089270.1"/>
    </source>
</evidence>
<evidence type="ECO:0000256" key="2">
    <source>
        <dbReference type="ARBA" id="ARBA00004229"/>
    </source>
</evidence>
<evidence type="ECO:0000256" key="12">
    <source>
        <dbReference type="ARBA" id="ARBA00022946"/>
    </source>
</evidence>
<dbReference type="EMBL" id="JARJCN010000024">
    <property type="protein sequence ID" value="KAJ7089270.1"/>
    <property type="molecule type" value="Genomic_DNA"/>
</dbReference>
<evidence type="ECO:0000256" key="5">
    <source>
        <dbReference type="ARBA" id="ARBA00022640"/>
    </source>
</evidence>
<evidence type="ECO:0000256" key="9">
    <source>
        <dbReference type="ARBA" id="ARBA00022771"/>
    </source>
</evidence>
<dbReference type="GO" id="GO:0008270">
    <property type="term" value="F:zinc ion binding"/>
    <property type="evidence" value="ECO:0007669"/>
    <property type="project" value="UniProtKB-KW"/>
</dbReference>
<organism evidence="20 21">
    <name type="scientific">Mycena belliarum</name>
    <dbReference type="NCBI Taxonomy" id="1033014"/>
    <lineage>
        <taxon>Eukaryota</taxon>
        <taxon>Fungi</taxon>
        <taxon>Dikarya</taxon>
        <taxon>Basidiomycota</taxon>
        <taxon>Agaricomycotina</taxon>
        <taxon>Agaricomycetes</taxon>
        <taxon>Agaricomycetidae</taxon>
        <taxon>Agaricales</taxon>
        <taxon>Marasmiineae</taxon>
        <taxon>Mycenaceae</taxon>
        <taxon>Mycena</taxon>
    </lineage>
</organism>
<protein>
    <recommendedName>
        <fullName evidence="16">phytol kinase</fullName>
        <ecNumber evidence="16">2.7.1.182</ecNumber>
    </recommendedName>
</protein>
<evidence type="ECO:0000256" key="7">
    <source>
        <dbReference type="ARBA" id="ARBA00022692"/>
    </source>
</evidence>
<keyword evidence="14" id="KW-0472">Membrane</keyword>
<dbReference type="GO" id="GO:0016020">
    <property type="term" value="C:membrane"/>
    <property type="evidence" value="ECO:0007669"/>
    <property type="project" value="UniProtKB-SubCell"/>
</dbReference>
<keyword evidence="9 18" id="KW-0863">Zinc-finger</keyword>
<keyword evidence="13" id="KW-1133">Transmembrane helix</keyword>
<keyword evidence="5" id="KW-0934">Plastid</keyword>
<evidence type="ECO:0000313" key="21">
    <source>
        <dbReference type="Proteomes" id="UP001222325"/>
    </source>
</evidence>
<dbReference type="SUPFAM" id="SSF144232">
    <property type="entry name" value="HIT/MYND zinc finger-like"/>
    <property type="match status" value="1"/>
</dbReference>
<keyword evidence="11" id="KW-0862">Zinc</keyword>
<reference evidence="20" key="1">
    <citation type="submission" date="2023-03" db="EMBL/GenBank/DDBJ databases">
        <title>Massive genome expansion in bonnet fungi (Mycena s.s.) driven by repeated elements and novel gene families across ecological guilds.</title>
        <authorList>
            <consortium name="Lawrence Berkeley National Laboratory"/>
            <person name="Harder C.B."/>
            <person name="Miyauchi S."/>
            <person name="Viragh M."/>
            <person name="Kuo A."/>
            <person name="Thoen E."/>
            <person name="Andreopoulos B."/>
            <person name="Lu D."/>
            <person name="Skrede I."/>
            <person name="Drula E."/>
            <person name="Henrissat B."/>
            <person name="Morin E."/>
            <person name="Kohler A."/>
            <person name="Barry K."/>
            <person name="LaButti K."/>
            <person name="Morin E."/>
            <person name="Salamov A."/>
            <person name="Lipzen A."/>
            <person name="Mereny Z."/>
            <person name="Hegedus B."/>
            <person name="Baldrian P."/>
            <person name="Stursova M."/>
            <person name="Weitz H."/>
            <person name="Taylor A."/>
            <person name="Grigoriev I.V."/>
            <person name="Nagy L.G."/>
            <person name="Martin F."/>
            <person name="Kauserud H."/>
        </authorList>
    </citation>
    <scope>NUCLEOTIDE SEQUENCE</scope>
    <source>
        <strain evidence="20">CBHHK173m</strain>
    </source>
</reference>
<evidence type="ECO:0000256" key="17">
    <source>
        <dbReference type="ARBA" id="ARBA00048889"/>
    </source>
</evidence>
<evidence type="ECO:0000256" key="10">
    <source>
        <dbReference type="ARBA" id="ARBA00022777"/>
    </source>
</evidence>
<evidence type="ECO:0000256" key="15">
    <source>
        <dbReference type="ARBA" id="ARBA00024015"/>
    </source>
</evidence>
<comment type="catalytic activity">
    <reaction evidence="17">
        <text>phytol + CTP = phytyl phosphate + CDP + H(+)</text>
        <dbReference type="Rhea" id="RHEA:38055"/>
        <dbReference type="ChEBI" id="CHEBI:15378"/>
        <dbReference type="ChEBI" id="CHEBI:17327"/>
        <dbReference type="ChEBI" id="CHEBI:37563"/>
        <dbReference type="ChEBI" id="CHEBI:58069"/>
        <dbReference type="ChEBI" id="CHEBI:75483"/>
        <dbReference type="EC" id="2.7.1.182"/>
    </reaction>
</comment>
<dbReference type="InterPro" id="IPR039606">
    <property type="entry name" value="Phytol/farnesol_kinase"/>
</dbReference>
<evidence type="ECO:0000256" key="14">
    <source>
        <dbReference type="ARBA" id="ARBA00023136"/>
    </source>
</evidence>
<comment type="subcellular location">
    <subcellularLocation>
        <location evidence="1">Membrane</location>
        <topology evidence="1">Multi-pass membrane protein</topology>
    </subcellularLocation>
    <subcellularLocation>
        <location evidence="2">Plastid</location>
        <location evidence="2">Chloroplast</location>
    </subcellularLocation>
</comment>
<dbReference type="Gene3D" id="6.10.140.2220">
    <property type="match status" value="1"/>
</dbReference>
<dbReference type="Pfam" id="PF01753">
    <property type="entry name" value="zf-MYND"/>
    <property type="match status" value="1"/>
</dbReference>
<evidence type="ECO:0000256" key="11">
    <source>
        <dbReference type="ARBA" id="ARBA00022833"/>
    </source>
</evidence>
<evidence type="ECO:0000259" key="19">
    <source>
        <dbReference type="PROSITE" id="PS50865"/>
    </source>
</evidence>
<evidence type="ECO:0000256" key="13">
    <source>
        <dbReference type="ARBA" id="ARBA00022989"/>
    </source>
</evidence>
<dbReference type="PANTHER" id="PTHR32523">
    <property type="entry name" value="PHYTOL KINASE 1, CHLOROPLASTIC"/>
    <property type="match status" value="1"/>
</dbReference>
<keyword evidence="21" id="KW-1185">Reference proteome</keyword>
<keyword evidence="4" id="KW-0150">Chloroplast</keyword>
<evidence type="ECO:0000256" key="1">
    <source>
        <dbReference type="ARBA" id="ARBA00004141"/>
    </source>
</evidence>